<comment type="cofactor">
    <cofactor evidence="1">
        <name>Ca(2+)</name>
        <dbReference type="ChEBI" id="CHEBI:29108"/>
    </cofactor>
</comment>
<keyword evidence="6" id="KW-0106">Calcium</keyword>
<dbReference type="PROSITE" id="PS00149">
    <property type="entry name" value="SULFATASE_2"/>
    <property type="match status" value="1"/>
</dbReference>
<dbReference type="EMBL" id="CAAHFG010000001">
    <property type="protein sequence ID" value="VGO13828.1"/>
    <property type="molecule type" value="Genomic_DNA"/>
</dbReference>
<proteinExistence type="inferred from homology"/>
<organism evidence="10 11">
    <name type="scientific">Pontiella desulfatans</name>
    <dbReference type="NCBI Taxonomy" id="2750659"/>
    <lineage>
        <taxon>Bacteria</taxon>
        <taxon>Pseudomonadati</taxon>
        <taxon>Kiritimatiellota</taxon>
        <taxon>Kiritimatiellia</taxon>
        <taxon>Kiritimatiellales</taxon>
        <taxon>Pontiellaceae</taxon>
        <taxon>Pontiella</taxon>
    </lineage>
</organism>
<dbReference type="PANTHER" id="PTHR42693">
    <property type="entry name" value="ARYLSULFATASE FAMILY MEMBER"/>
    <property type="match status" value="1"/>
</dbReference>
<evidence type="ECO:0000256" key="8">
    <source>
        <dbReference type="SAM" id="SignalP"/>
    </source>
</evidence>
<dbReference type="InterPro" id="IPR024607">
    <property type="entry name" value="Sulfatase_CS"/>
</dbReference>
<sequence length="462" mass="50617">MKHIMLNGLAVAAAATAVFAAEQPNIVIILNDDQGYQDLGCYGSPDIKTPNVDRLAREGMRFTDFYVASCVCSASRAALLTGCYPSKIGVPGVFFPNRGHKGLAPEHVTIAEVLKGVGYSTKAVGKWHLGDHVEFLPTNQGFDSYYGIPYSNDMYPAKEMKYADGCLFREGMDFKALDDAFAGKSNNGNPRSMKDKVPLMRNEECIEFPADQSTITRRYADEGIQFISESVKAGNPFFLYLANSMPHTPLFASPDFKGKSARGLYGDVIEEIDHNTGRILNHLKQLGVDKDTIVVFTSDNGPWLVKGAHGGCALPLFEGKMTRFEGGQRVPAIIRWPGKVPAGSACSEMALTMDLLPTLAQVTGAALPAQQPLAGKNIMDLLTAKKGAKTPHEYFFFGDLAVRSGDWKYHKKEIFKVKDTKRESKAPTLYNLADDIGESKNVINDHPEIAERLAQALEAHNR</sequence>
<keyword evidence="7" id="KW-0325">Glycoprotein</keyword>
<reference evidence="10 11" key="1">
    <citation type="submission" date="2019-04" db="EMBL/GenBank/DDBJ databases">
        <authorList>
            <person name="Van Vliet M D."/>
        </authorList>
    </citation>
    <scope>NUCLEOTIDE SEQUENCE [LARGE SCALE GENOMIC DNA]</scope>
    <source>
        <strain evidence="10 11">F1</strain>
    </source>
</reference>
<comment type="similarity">
    <text evidence="2">Belongs to the sulfatase family.</text>
</comment>
<dbReference type="InterPro" id="IPR017850">
    <property type="entry name" value="Alkaline_phosphatase_core_sf"/>
</dbReference>
<dbReference type="GO" id="GO:0004065">
    <property type="term" value="F:arylsulfatase activity"/>
    <property type="evidence" value="ECO:0007669"/>
    <property type="project" value="TreeGrafter"/>
</dbReference>
<evidence type="ECO:0000256" key="4">
    <source>
        <dbReference type="ARBA" id="ARBA00022729"/>
    </source>
</evidence>
<feature type="domain" description="Sulfatase N-terminal" evidence="9">
    <location>
        <begin position="24"/>
        <end position="364"/>
    </location>
</feature>
<dbReference type="CDD" id="cd16026">
    <property type="entry name" value="GALNS_like"/>
    <property type="match status" value="1"/>
</dbReference>
<dbReference type="AlphaFoldDB" id="A0A6C2U1I2"/>
<dbReference type="PANTHER" id="PTHR42693:SF53">
    <property type="entry name" value="ENDO-4-O-SULFATASE"/>
    <property type="match status" value="1"/>
</dbReference>
<keyword evidence="11" id="KW-1185">Reference proteome</keyword>
<evidence type="ECO:0000259" key="9">
    <source>
        <dbReference type="Pfam" id="PF00884"/>
    </source>
</evidence>
<evidence type="ECO:0000256" key="2">
    <source>
        <dbReference type="ARBA" id="ARBA00008779"/>
    </source>
</evidence>
<evidence type="ECO:0000256" key="1">
    <source>
        <dbReference type="ARBA" id="ARBA00001913"/>
    </source>
</evidence>
<dbReference type="InterPro" id="IPR050738">
    <property type="entry name" value="Sulfatase"/>
</dbReference>
<protein>
    <submittedName>
        <fullName evidence="10">Arylsulfatase</fullName>
    </submittedName>
</protein>
<feature type="signal peptide" evidence="8">
    <location>
        <begin position="1"/>
        <end position="20"/>
    </location>
</feature>
<dbReference type="Gene3D" id="3.30.1120.10">
    <property type="match status" value="1"/>
</dbReference>
<evidence type="ECO:0000256" key="7">
    <source>
        <dbReference type="ARBA" id="ARBA00023180"/>
    </source>
</evidence>
<dbReference type="FunFam" id="3.40.720.10:FF:000023">
    <property type="entry name" value="Arylsulfatase A"/>
    <property type="match status" value="1"/>
</dbReference>
<dbReference type="Gene3D" id="3.40.720.10">
    <property type="entry name" value="Alkaline Phosphatase, subunit A"/>
    <property type="match status" value="1"/>
</dbReference>
<keyword evidence="3" id="KW-0479">Metal-binding</keyword>
<evidence type="ECO:0000313" key="10">
    <source>
        <dbReference type="EMBL" id="VGO13828.1"/>
    </source>
</evidence>
<evidence type="ECO:0000256" key="5">
    <source>
        <dbReference type="ARBA" id="ARBA00022801"/>
    </source>
</evidence>
<dbReference type="Proteomes" id="UP000366872">
    <property type="component" value="Unassembled WGS sequence"/>
</dbReference>
<dbReference type="Pfam" id="PF00884">
    <property type="entry name" value="Sulfatase"/>
    <property type="match status" value="1"/>
</dbReference>
<dbReference type="GO" id="GO:0046872">
    <property type="term" value="F:metal ion binding"/>
    <property type="evidence" value="ECO:0007669"/>
    <property type="project" value="UniProtKB-KW"/>
</dbReference>
<keyword evidence="4 8" id="KW-0732">Signal</keyword>
<dbReference type="RefSeq" id="WP_222847157.1">
    <property type="nucleotide sequence ID" value="NZ_CAAHFG010000001.1"/>
</dbReference>
<keyword evidence="5" id="KW-0378">Hydrolase</keyword>
<dbReference type="InterPro" id="IPR000917">
    <property type="entry name" value="Sulfatase_N"/>
</dbReference>
<name>A0A6C2U1I2_PONDE</name>
<evidence type="ECO:0000313" key="11">
    <source>
        <dbReference type="Proteomes" id="UP000366872"/>
    </source>
</evidence>
<accession>A0A6C2U1I2</accession>
<evidence type="ECO:0000256" key="3">
    <source>
        <dbReference type="ARBA" id="ARBA00022723"/>
    </source>
</evidence>
<gene>
    <name evidence="10" type="primary">atsA_149</name>
    <name evidence="10" type="ORF">PDESU_02385</name>
</gene>
<dbReference type="SUPFAM" id="SSF53649">
    <property type="entry name" value="Alkaline phosphatase-like"/>
    <property type="match status" value="1"/>
</dbReference>
<feature type="chain" id="PRO_5028836533" evidence="8">
    <location>
        <begin position="21"/>
        <end position="462"/>
    </location>
</feature>
<evidence type="ECO:0000256" key="6">
    <source>
        <dbReference type="ARBA" id="ARBA00022837"/>
    </source>
</evidence>